<evidence type="ECO:0000256" key="1">
    <source>
        <dbReference type="SAM" id="SignalP"/>
    </source>
</evidence>
<sequence length="63" mass="7111">MLTDHLPLFRLLVHCLLLPPPPFSTYIELLPPGVRPSMKRQIEKAGLGRNPNTYPSTGRCENN</sequence>
<keyword evidence="2" id="KW-0496">Mitochondrion</keyword>
<dbReference type="EMBL" id="LKAM01000001">
    <property type="protein sequence ID" value="KUM50366.1"/>
    <property type="molecule type" value="Genomic_DNA"/>
</dbReference>
<evidence type="ECO:0000313" key="2">
    <source>
        <dbReference type="EMBL" id="KUM50366.1"/>
    </source>
</evidence>
<comment type="caution">
    <text evidence="2">The sequence shown here is derived from an EMBL/GenBank/DDBJ whole genome shotgun (WGS) entry which is preliminary data.</text>
</comment>
<keyword evidence="1" id="KW-0732">Signal</keyword>
<gene>
    <name evidence="2" type="ORF">ABT39_MTgene209</name>
</gene>
<proteinExistence type="predicted"/>
<feature type="signal peptide" evidence="1">
    <location>
        <begin position="1"/>
        <end position="24"/>
    </location>
</feature>
<name>A0A101M3H0_PICGL</name>
<feature type="chain" id="PRO_5007100254" evidence="1">
    <location>
        <begin position="25"/>
        <end position="63"/>
    </location>
</feature>
<accession>A0A101M3H0</accession>
<dbReference type="AlphaFoldDB" id="A0A101M3H0"/>
<protein>
    <submittedName>
        <fullName evidence="2">Uncharacterized protein</fullName>
    </submittedName>
</protein>
<organism evidence="2">
    <name type="scientific">Picea glauca</name>
    <name type="common">White spruce</name>
    <name type="synonym">Pinus glauca</name>
    <dbReference type="NCBI Taxonomy" id="3330"/>
    <lineage>
        <taxon>Eukaryota</taxon>
        <taxon>Viridiplantae</taxon>
        <taxon>Streptophyta</taxon>
        <taxon>Embryophyta</taxon>
        <taxon>Tracheophyta</taxon>
        <taxon>Spermatophyta</taxon>
        <taxon>Pinopsida</taxon>
        <taxon>Pinidae</taxon>
        <taxon>Conifers I</taxon>
        <taxon>Pinales</taxon>
        <taxon>Pinaceae</taxon>
        <taxon>Picea</taxon>
    </lineage>
</organism>
<reference evidence="2" key="1">
    <citation type="journal article" date="2015" name="Genome Biol. Evol.">
        <title>Organellar Genomes of White Spruce (Picea glauca): Assembly and Annotation.</title>
        <authorList>
            <person name="Jackman S.D."/>
            <person name="Warren R.L."/>
            <person name="Gibb E.A."/>
            <person name="Vandervalk B.P."/>
            <person name="Mohamadi H."/>
            <person name="Chu J."/>
            <person name="Raymond A."/>
            <person name="Pleasance S."/>
            <person name="Coope R."/>
            <person name="Wildung M.R."/>
            <person name="Ritland C.E."/>
            <person name="Bousquet J."/>
            <person name="Jones S.J."/>
            <person name="Bohlmann J."/>
            <person name="Birol I."/>
        </authorList>
    </citation>
    <scope>NUCLEOTIDE SEQUENCE [LARGE SCALE GENOMIC DNA]</scope>
    <source>
        <tissue evidence="2">Flushing bud</tissue>
    </source>
</reference>
<geneLocation type="mitochondrion" evidence="2"/>